<reference evidence="11 13" key="1">
    <citation type="journal article" date="2017" name="New Microbes New Infect">
        <title>Genome sequence of 'Leucobacter massiliensis' sp. nov. isolated from human pharynx after travel to the 2014 Hajj.</title>
        <authorList>
            <person name="Leangapichart T."/>
            <person name="Gautret P."/>
            <person name="Nguyen T.T."/>
            <person name="Armstrong N."/>
            <person name="Rolain J.M."/>
        </authorList>
    </citation>
    <scope>NUCLEOTIDE SEQUENCE [LARGE SCALE GENOMIC DNA]</scope>
    <source>
        <strain evidence="11 13">122RC15</strain>
    </source>
</reference>
<sequence length="546" mass="58383">MVAEVSMRGITKRFPGVLADDDVDFEVASGEIHALMGENGAGKSILMSILAGVYRPDAGEIRIRGEQREFTSPLDAIDAGIGMVFQSFKLFPSLTIAENVVFRSEPTRRGLIDRREANRRVAEIAERYGLAIDPTARVDSVPVGVLQRVEIVKALYRNARVLILDEPTAVLTPQETERLFEVLRALKADGRTIILITHKLNEVMSISDRVTVLRDGRNVASLVTAESSPAEITRHMTGRDVDLTTPPPAREPGEVVLEVRGLSVPGSDDRDAVSAASLFVRSGEVVGIAGVAGNGQVELAEAVIGMRRSSAGSVSVRGRDLSRTSIAQRRDGGIAYIPEDRHAVGSAGSADAVDNLALGHHRHAPLLQRGLLSRGAMLEHAKRLIARFGVKIASPATPVGTLSGGNLQKVVVARELDYNSPLLIAEQPTRGVDIGAIESIHRELCEYRDGGGALLLISAELSEILSLSSRILVMFEGRIVAEVPRDEADEALLGLYMAGHEPEERHRPGAFAAALRAELGAAATEAGNDPAARQDPGASGQKEVAR</sequence>
<dbReference type="EMBL" id="MWZD01000008">
    <property type="protein sequence ID" value="PRI12553.1"/>
    <property type="molecule type" value="Genomic_DNA"/>
</dbReference>
<evidence type="ECO:0000256" key="2">
    <source>
        <dbReference type="ARBA" id="ARBA00022448"/>
    </source>
</evidence>
<dbReference type="CDD" id="cd03216">
    <property type="entry name" value="ABC_Carb_Monos_I"/>
    <property type="match status" value="1"/>
</dbReference>
<dbReference type="CDD" id="cd03215">
    <property type="entry name" value="ABC_Carb_Monos_II"/>
    <property type="match status" value="1"/>
</dbReference>
<comment type="caution">
    <text evidence="11">The sequence shown here is derived from an EMBL/GenBank/DDBJ whole genome shotgun (WGS) entry which is preliminary data.</text>
</comment>
<evidence type="ECO:0000313" key="13">
    <source>
        <dbReference type="Proteomes" id="UP000238650"/>
    </source>
</evidence>
<dbReference type="InterPro" id="IPR003593">
    <property type="entry name" value="AAA+_ATPase"/>
</dbReference>
<keyword evidence="3" id="KW-1003">Cell membrane</keyword>
<dbReference type="GO" id="GO:0005886">
    <property type="term" value="C:plasma membrane"/>
    <property type="evidence" value="ECO:0007669"/>
    <property type="project" value="UniProtKB-SubCell"/>
</dbReference>
<dbReference type="InterPro" id="IPR027417">
    <property type="entry name" value="P-loop_NTPase"/>
</dbReference>
<dbReference type="GO" id="GO:0016887">
    <property type="term" value="F:ATP hydrolysis activity"/>
    <property type="evidence" value="ECO:0007669"/>
    <property type="project" value="InterPro"/>
</dbReference>
<dbReference type="EMBL" id="MWZD01000008">
    <property type="protein sequence ID" value="PRI12578.1"/>
    <property type="molecule type" value="Genomic_DNA"/>
</dbReference>
<proteinExistence type="predicted"/>
<dbReference type="SMART" id="SM00382">
    <property type="entry name" value="AAA"/>
    <property type="match status" value="1"/>
</dbReference>
<dbReference type="PROSITE" id="PS50893">
    <property type="entry name" value="ABC_TRANSPORTER_2"/>
    <property type="match status" value="2"/>
</dbReference>
<dbReference type="OrthoDB" id="39350at2"/>
<evidence type="ECO:0000259" key="10">
    <source>
        <dbReference type="PROSITE" id="PS50893"/>
    </source>
</evidence>
<evidence type="ECO:0000256" key="9">
    <source>
        <dbReference type="SAM" id="MobiDB-lite"/>
    </source>
</evidence>
<evidence type="ECO:0000313" key="12">
    <source>
        <dbReference type="EMBL" id="PRI12578.1"/>
    </source>
</evidence>
<dbReference type="FunFam" id="3.40.50.300:FF:000127">
    <property type="entry name" value="Ribose import ATP-binding protein RbsA"/>
    <property type="match status" value="1"/>
</dbReference>
<evidence type="ECO:0000256" key="4">
    <source>
        <dbReference type="ARBA" id="ARBA00022737"/>
    </source>
</evidence>
<evidence type="ECO:0000256" key="8">
    <source>
        <dbReference type="ARBA" id="ARBA00023136"/>
    </source>
</evidence>
<organism evidence="11 13">
    <name type="scientific">Leucobacter massiliensis</name>
    <dbReference type="NCBI Taxonomy" id="1686285"/>
    <lineage>
        <taxon>Bacteria</taxon>
        <taxon>Bacillati</taxon>
        <taxon>Actinomycetota</taxon>
        <taxon>Actinomycetes</taxon>
        <taxon>Micrococcales</taxon>
        <taxon>Microbacteriaceae</taxon>
        <taxon>Leucobacter</taxon>
    </lineage>
</organism>
<dbReference type="Pfam" id="PF00005">
    <property type="entry name" value="ABC_tran"/>
    <property type="match status" value="2"/>
</dbReference>
<evidence type="ECO:0000313" key="11">
    <source>
        <dbReference type="EMBL" id="PRI12553.1"/>
    </source>
</evidence>
<dbReference type="PANTHER" id="PTHR43790">
    <property type="entry name" value="CARBOHYDRATE TRANSPORT ATP-BINDING PROTEIN MG119-RELATED"/>
    <property type="match status" value="1"/>
</dbReference>
<keyword evidence="6 11" id="KW-0067">ATP-binding</keyword>
<feature type="domain" description="ABC transporter" evidence="10">
    <location>
        <begin position="5"/>
        <end position="240"/>
    </location>
</feature>
<evidence type="ECO:0000256" key="6">
    <source>
        <dbReference type="ARBA" id="ARBA00022840"/>
    </source>
</evidence>
<feature type="domain" description="ABC transporter" evidence="10">
    <location>
        <begin position="257"/>
        <end position="501"/>
    </location>
</feature>
<dbReference type="InterPro" id="IPR017871">
    <property type="entry name" value="ABC_transporter-like_CS"/>
</dbReference>
<keyword evidence="7" id="KW-1278">Translocase</keyword>
<dbReference type="Proteomes" id="UP000238650">
    <property type="component" value="Unassembled WGS sequence"/>
</dbReference>
<name>A0A2S9QSI3_9MICO</name>
<keyword evidence="13" id="KW-1185">Reference proteome</keyword>
<dbReference type="AlphaFoldDB" id="A0A2S9QSI3"/>
<keyword evidence="5" id="KW-0547">Nucleotide-binding</keyword>
<dbReference type="SUPFAM" id="SSF52540">
    <property type="entry name" value="P-loop containing nucleoside triphosphate hydrolases"/>
    <property type="match status" value="2"/>
</dbReference>
<protein>
    <submittedName>
        <fullName evidence="11">Heme ABC transporter ATP-binding protein</fullName>
    </submittedName>
</protein>
<accession>A0A2S9QSI3</accession>
<dbReference type="Gene3D" id="3.40.50.300">
    <property type="entry name" value="P-loop containing nucleotide triphosphate hydrolases"/>
    <property type="match status" value="2"/>
</dbReference>
<keyword evidence="4" id="KW-0677">Repeat</keyword>
<evidence type="ECO:0000256" key="5">
    <source>
        <dbReference type="ARBA" id="ARBA00022741"/>
    </source>
</evidence>
<dbReference type="InterPro" id="IPR050107">
    <property type="entry name" value="ABC_carbohydrate_import_ATPase"/>
</dbReference>
<dbReference type="RefSeq" id="WP_105803905.1">
    <property type="nucleotide sequence ID" value="NZ_MWZD01000008.1"/>
</dbReference>
<dbReference type="PANTHER" id="PTHR43790:SF4">
    <property type="entry name" value="GUANOSINE IMPORT ATP-BINDING PROTEIN NUPO"/>
    <property type="match status" value="1"/>
</dbReference>
<dbReference type="PROSITE" id="PS00211">
    <property type="entry name" value="ABC_TRANSPORTER_1"/>
    <property type="match status" value="1"/>
</dbReference>
<feature type="region of interest" description="Disordered" evidence="9">
    <location>
        <begin position="523"/>
        <end position="546"/>
    </location>
</feature>
<dbReference type="InterPro" id="IPR003439">
    <property type="entry name" value="ABC_transporter-like_ATP-bd"/>
</dbReference>
<gene>
    <name evidence="11" type="ORF">B4915_00335</name>
    <name evidence="12" type="ORF">B4915_00490</name>
</gene>
<keyword evidence="2" id="KW-0813">Transport</keyword>
<dbReference type="GO" id="GO:0005524">
    <property type="term" value="F:ATP binding"/>
    <property type="evidence" value="ECO:0007669"/>
    <property type="project" value="UniProtKB-KW"/>
</dbReference>
<evidence type="ECO:0000256" key="3">
    <source>
        <dbReference type="ARBA" id="ARBA00022475"/>
    </source>
</evidence>
<evidence type="ECO:0000256" key="1">
    <source>
        <dbReference type="ARBA" id="ARBA00004202"/>
    </source>
</evidence>
<keyword evidence="8" id="KW-0472">Membrane</keyword>
<comment type="subcellular location">
    <subcellularLocation>
        <location evidence="1">Cell membrane</location>
        <topology evidence="1">Peripheral membrane protein</topology>
    </subcellularLocation>
</comment>
<evidence type="ECO:0000256" key="7">
    <source>
        <dbReference type="ARBA" id="ARBA00022967"/>
    </source>
</evidence>